<gene>
    <name evidence="2" type="ORF">S18_873_0028</name>
</gene>
<dbReference type="EMBL" id="FQ032826">
    <property type="protein sequence ID" value="CBL87534.1"/>
    <property type="molecule type" value="Genomic_DNA"/>
</dbReference>
<sequence length="176" mass="20191">MKKFLSFLLALTLSNCSSIRVYSDFDNGIDFSNYKTFAYFKPEIDKVDISDLDKRRILRALDKEMNLKGLSKSETPDLLIGFTTKSKDKIYVNNFNNFGWGWGWGFNPWFLGSPGFNTVSTKTEGTLYVNIIDATTKQLVWQGKGRGGIDENTKNRDERISLFVKEIVENYPPEIN</sequence>
<reference evidence="2" key="1">
    <citation type="submission" date="2010-05" db="EMBL/GenBank/DDBJ databases">
        <authorList>
            <person name="Genoscope - CEA"/>
        </authorList>
    </citation>
    <scope>NUCLEOTIDE SEQUENCE</scope>
</reference>
<name>F4MN21_9BACT</name>
<accession>F4MN21</accession>
<proteinExistence type="predicted"/>
<dbReference type="Pfam" id="PF13590">
    <property type="entry name" value="DUF4136"/>
    <property type="match status" value="1"/>
</dbReference>
<evidence type="ECO:0000259" key="1">
    <source>
        <dbReference type="Pfam" id="PF13590"/>
    </source>
</evidence>
<feature type="domain" description="DUF4136" evidence="1">
    <location>
        <begin position="21"/>
        <end position="173"/>
    </location>
</feature>
<dbReference type="Gene3D" id="3.30.160.670">
    <property type="match status" value="1"/>
</dbReference>
<reference evidence="2" key="2">
    <citation type="journal article" date="2012" name="Environ. Microbiol.">
        <title>Genomic content of uncultured Bacteroidetes from contrasting oceanic provinces in the North Atlantic Ocean.</title>
        <authorList>
            <person name="Gomez-Pereira P.R."/>
            <person name="Schuler M."/>
            <person name="Fuchs B.M."/>
            <person name="Bennke C."/>
            <person name="Teeling H."/>
            <person name="Waldmann J."/>
            <person name="Richter M."/>
            <person name="Barbe V."/>
            <person name="Bataille E."/>
            <person name="Glockner F.O."/>
            <person name="Amann R."/>
        </authorList>
    </citation>
    <scope>NUCLEOTIDE SEQUENCE</scope>
</reference>
<evidence type="ECO:0000313" key="2">
    <source>
        <dbReference type="EMBL" id="CBL87534.1"/>
    </source>
</evidence>
<dbReference type="InterPro" id="IPR025411">
    <property type="entry name" value="DUF4136"/>
</dbReference>
<organism evidence="2">
    <name type="scientific">uncultured Flavobacteriia bacterium</name>
    <dbReference type="NCBI Taxonomy" id="212695"/>
    <lineage>
        <taxon>Bacteria</taxon>
        <taxon>Pseudomonadati</taxon>
        <taxon>Bacteroidota</taxon>
        <taxon>Flavobacteriia</taxon>
        <taxon>environmental samples</taxon>
    </lineage>
</organism>
<protein>
    <recommendedName>
        <fullName evidence="1">DUF4136 domain-containing protein</fullName>
    </recommendedName>
</protein>
<dbReference type="AlphaFoldDB" id="F4MN21"/>